<comment type="subcellular location">
    <subcellularLocation>
        <location evidence="1">Membrane</location>
    </subcellularLocation>
</comment>
<dbReference type="InterPro" id="IPR050307">
    <property type="entry name" value="Sterol_Desaturase_Related"/>
</dbReference>
<organism evidence="7 8">
    <name type="scientific">Emiliania huxleyi virus 86 (isolate United Kingdom/English Channel/1999)</name>
    <name type="common">EhV-86</name>
    <dbReference type="NCBI Taxonomy" id="654925"/>
    <lineage>
        <taxon>Viruses</taxon>
        <taxon>Varidnaviria</taxon>
        <taxon>Bamfordvirae</taxon>
        <taxon>Nucleocytoviricota</taxon>
        <taxon>Megaviricetes</taxon>
        <taxon>Algavirales</taxon>
        <taxon>Phycodnaviridae</taxon>
        <taxon>Coccolithovirus</taxon>
        <taxon>Coccolithovirus huxleyi</taxon>
        <taxon>Emiliania huxleyi virus 86</taxon>
    </lineage>
</organism>
<organismHost>
    <name type="scientific">Emiliania huxleyi</name>
    <name type="common">Coccolithophore</name>
    <name type="synonym">Pontosphaera huxleyi</name>
    <dbReference type="NCBI Taxonomy" id="2903"/>
</organismHost>
<keyword evidence="2 5" id="KW-0812">Transmembrane</keyword>
<evidence type="ECO:0000313" key="8">
    <source>
        <dbReference type="Proteomes" id="UP000000863"/>
    </source>
</evidence>
<feature type="domain" description="Fatty acid hydroxylase" evidence="6">
    <location>
        <begin position="73"/>
        <end position="203"/>
    </location>
</feature>
<dbReference type="GO" id="GO:0016491">
    <property type="term" value="F:oxidoreductase activity"/>
    <property type="evidence" value="ECO:0007669"/>
    <property type="project" value="InterPro"/>
</dbReference>
<feature type="transmembrane region" description="Helical" evidence="5">
    <location>
        <begin position="35"/>
        <end position="54"/>
    </location>
</feature>
<protein>
    <submittedName>
        <fullName evidence="7">Putative membrane protein</fullName>
    </submittedName>
</protein>
<dbReference type="EMBL" id="AJ890364">
    <property type="protein sequence ID" value="CAI65511.1"/>
    <property type="molecule type" value="Genomic_DNA"/>
</dbReference>
<evidence type="ECO:0000256" key="5">
    <source>
        <dbReference type="SAM" id="Phobius"/>
    </source>
</evidence>
<dbReference type="Pfam" id="PF04116">
    <property type="entry name" value="FA_hydroxylase"/>
    <property type="match status" value="1"/>
</dbReference>
<proteinExistence type="predicted"/>
<feature type="transmembrane region" description="Helical" evidence="5">
    <location>
        <begin position="66"/>
        <end position="86"/>
    </location>
</feature>
<feature type="transmembrane region" description="Helical" evidence="5">
    <location>
        <begin position="142"/>
        <end position="163"/>
    </location>
</feature>
<dbReference type="GO" id="GO:0008610">
    <property type="term" value="P:lipid biosynthetic process"/>
    <property type="evidence" value="ECO:0007669"/>
    <property type="project" value="InterPro"/>
</dbReference>
<accession>Q4A345</accession>
<dbReference type="KEGG" id="vg:3654987"/>
<evidence type="ECO:0000256" key="3">
    <source>
        <dbReference type="ARBA" id="ARBA00022989"/>
    </source>
</evidence>
<evidence type="ECO:0000256" key="2">
    <source>
        <dbReference type="ARBA" id="ARBA00022692"/>
    </source>
</evidence>
<evidence type="ECO:0000259" key="6">
    <source>
        <dbReference type="Pfam" id="PF04116"/>
    </source>
</evidence>
<gene>
    <name evidence="7" type="ORF">EhV088</name>
</gene>
<dbReference type="RefSeq" id="YP_293842.1">
    <property type="nucleotide sequence ID" value="NC_007346.1"/>
</dbReference>
<dbReference type="GO" id="GO:0016020">
    <property type="term" value="C:membrane"/>
    <property type="evidence" value="ECO:0007669"/>
    <property type="project" value="UniProtKB-SubCell"/>
</dbReference>
<keyword evidence="8" id="KW-1185">Reference proteome</keyword>
<evidence type="ECO:0000256" key="1">
    <source>
        <dbReference type="ARBA" id="ARBA00004370"/>
    </source>
</evidence>
<evidence type="ECO:0000256" key="4">
    <source>
        <dbReference type="ARBA" id="ARBA00023136"/>
    </source>
</evidence>
<dbReference type="Proteomes" id="UP000000863">
    <property type="component" value="Segment"/>
</dbReference>
<reference evidence="7 8" key="1">
    <citation type="journal article" date="2005" name="Science">
        <title>Complete genome sequence and lytic phase transcription profile of a Coccolithovirus.</title>
        <authorList>
            <person name="Wilson W.H."/>
            <person name="Schroeder D.C."/>
            <person name="Allen M.J."/>
            <person name="Holden M.T.G."/>
            <person name="Parkhill J."/>
            <person name="Barrell B.G."/>
            <person name="Churcher C."/>
            <person name="Hamlin N."/>
            <person name="Mungall K."/>
            <person name="Norbertczak H."/>
            <person name="Quail M.A."/>
            <person name="Price C."/>
            <person name="Rabbinowitsch E."/>
            <person name="Walker D."/>
            <person name="Craigon M."/>
            <person name="Roy D."/>
            <person name="Ghazal P."/>
        </authorList>
    </citation>
    <scope>NUCLEOTIDE SEQUENCE [LARGE SCALE GENOMIC DNA]</scope>
    <source>
        <strain evidence="8">Isolate United Kingdom/English Channel/1999</strain>
    </source>
</reference>
<keyword evidence="4 5" id="KW-0472">Membrane</keyword>
<dbReference type="GO" id="GO:0005506">
    <property type="term" value="F:iron ion binding"/>
    <property type="evidence" value="ECO:0007669"/>
    <property type="project" value="InterPro"/>
</dbReference>
<name>Q4A345_EHV8U</name>
<dbReference type="InterPro" id="IPR006694">
    <property type="entry name" value="Fatty_acid_hydroxylase"/>
</dbReference>
<evidence type="ECO:0000313" key="7">
    <source>
        <dbReference type="EMBL" id="CAI65511.1"/>
    </source>
</evidence>
<dbReference type="GeneID" id="3654987"/>
<dbReference type="PANTHER" id="PTHR11863">
    <property type="entry name" value="STEROL DESATURASE"/>
    <property type="match status" value="1"/>
</dbReference>
<feature type="transmembrane region" description="Helical" evidence="5">
    <location>
        <begin position="6"/>
        <end position="23"/>
    </location>
</feature>
<sequence>MLITAISIVACFQILVGFINDGLSKVLISRATTHFGLVSGIPIITAYLFVTFQLGNMHPSYYTHHAPRPFHVICALLIMDAFMYFMHRMEHITKSSFHQVHHKYSIPEWHNAYDASIIDTCLMILLPLHLTTHLFHLSLSEYIWFGTLLSSWLTLIHSNRTFWFEKYLNRMGLCSPEFHRKHHMYRNVNYGHIFVIWDYGFGTIK</sequence>
<keyword evidence="3 5" id="KW-1133">Transmembrane helix</keyword>